<dbReference type="InterPro" id="IPR025737">
    <property type="entry name" value="FApF"/>
</dbReference>
<evidence type="ECO:0008006" key="2">
    <source>
        <dbReference type="Google" id="ProtNLM"/>
    </source>
</evidence>
<accession>F8UH35</accession>
<evidence type="ECO:0000313" key="1">
    <source>
        <dbReference type="EMBL" id="AEI30342.1"/>
    </source>
</evidence>
<dbReference type="EMBL" id="JF805055">
    <property type="protein sequence ID" value="AEI30342.1"/>
    <property type="molecule type" value="Genomic_DNA"/>
</dbReference>
<sequence>MLKIEDTTLEVTTTLVSMVHAFELLGRIARFDVLLPHQHARWEGLLDGEPRTVDRRGPADPRLRLSVNLLGAPALRGQEFLAYRASRPVNTVVGAALAVTLPLGEYQEDKLLNLGQNRFAIQPQLGVVHTRGPWSYELTGSVSFFTDNNEFLVDHTRAQDPVLLLQAHAVYADPRGWWASAGAAYDWGGASTVDGLAKDDYREDLLYGGAVGLSINLRTSVQVTYVANRARTEVGSSTDNLALGLSIRF</sequence>
<name>F8UH35_9ZZZZ</name>
<dbReference type="Pfam" id="PF13557">
    <property type="entry name" value="Phenol_MetA_deg"/>
    <property type="match status" value="1"/>
</dbReference>
<protein>
    <recommendedName>
        <fullName evidence="2">Transporter</fullName>
    </recommendedName>
</protein>
<dbReference type="AlphaFoldDB" id="F8UH35"/>
<gene>
    <name evidence="1" type="ORF">LDC_03379</name>
</gene>
<reference evidence="1" key="1">
    <citation type="submission" date="2011-04" db="EMBL/GenBank/DDBJ databases">
        <title>Taxonomic and functional metagenomic profiling of the microbial community in the anoxic sediment of a brackish shallow lake (Laguna de Carrizo Central Spain).</title>
        <authorList>
            <consortium name="CONSOLIDER consortium CSD2007-00005"/>
            <person name="Guazzaroni M.-E."/>
            <person name="Richter M."/>
            <person name="Garcia-Salamanca A."/>
            <person name="Yarza P."/>
            <person name="Ferrer M."/>
        </authorList>
    </citation>
    <scope>NUCLEOTIDE SEQUENCE</scope>
</reference>
<organism evidence="1">
    <name type="scientific">uncultured microorganism</name>
    <dbReference type="NCBI Taxonomy" id="358574"/>
    <lineage>
        <taxon>unclassified sequences</taxon>
        <taxon>environmental samples</taxon>
    </lineage>
</organism>
<proteinExistence type="predicted"/>